<sequence>MTTIDVLIPLKGESQRVPGKNMRPFGGQPLFHTILRALEQAGCVGNIYINTDSSEIASSAATFPTVTVEMRKPELLGHDISVNWIIKDFLEDHPEIGHLAQTHCTNPLLSTDTINAAVTAYFANDDCTSLFTVTRIQARLYDKDLQAINHNPNELLPTQDLDPIYLENSNMYIFEREAFFAEDARITSDTMVWEMDPFEAVDIDEERDFTLAEALHLGMDRAEQ</sequence>
<dbReference type="SUPFAM" id="SSF53448">
    <property type="entry name" value="Nucleotide-diphospho-sugar transferases"/>
    <property type="match status" value="1"/>
</dbReference>
<dbReference type="Pfam" id="PF02348">
    <property type="entry name" value="CTP_transf_3"/>
    <property type="match status" value="1"/>
</dbReference>
<dbReference type="InterPro" id="IPR029044">
    <property type="entry name" value="Nucleotide-diphossugar_trans"/>
</dbReference>
<dbReference type="PANTHER" id="PTHR21485">
    <property type="entry name" value="HAD SUPERFAMILY MEMBERS CMAS AND KDSC"/>
    <property type="match status" value="1"/>
</dbReference>
<dbReference type="PANTHER" id="PTHR21485:SF6">
    <property type="entry name" value="N-ACYLNEURAMINATE CYTIDYLYLTRANSFERASE-RELATED"/>
    <property type="match status" value="1"/>
</dbReference>
<accession>A0A3B0S7R8</accession>
<organism evidence="1">
    <name type="scientific">hydrothermal vent metagenome</name>
    <dbReference type="NCBI Taxonomy" id="652676"/>
    <lineage>
        <taxon>unclassified sequences</taxon>
        <taxon>metagenomes</taxon>
        <taxon>ecological metagenomes</taxon>
    </lineage>
</organism>
<evidence type="ECO:0008006" key="2">
    <source>
        <dbReference type="Google" id="ProtNLM"/>
    </source>
</evidence>
<dbReference type="Gene3D" id="3.90.550.10">
    <property type="entry name" value="Spore Coat Polysaccharide Biosynthesis Protein SpsA, Chain A"/>
    <property type="match status" value="1"/>
</dbReference>
<dbReference type="GO" id="GO:0008781">
    <property type="term" value="F:N-acylneuraminate cytidylyltransferase activity"/>
    <property type="evidence" value="ECO:0007669"/>
    <property type="project" value="TreeGrafter"/>
</dbReference>
<reference evidence="1" key="1">
    <citation type="submission" date="2018-06" db="EMBL/GenBank/DDBJ databases">
        <authorList>
            <person name="Zhirakovskaya E."/>
        </authorList>
    </citation>
    <scope>NUCLEOTIDE SEQUENCE</scope>
</reference>
<gene>
    <name evidence="1" type="ORF">MNBD_ACTINO02-3146</name>
</gene>
<proteinExistence type="predicted"/>
<dbReference type="AlphaFoldDB" id="A0A3B0S7R8"/>
<dbReference type="InterPro" id="IPR003329">
    <property type="entry name" value="Cytidylyl_trans"/>
</dbReference>
<name>A0A3B0S7R8_9ZZZZ</name>
<dbReference type="InterPro" id="IPR050793">
    <property type="entry name" value="CMP-NeuNAc_synthase"/>
</dbReference>
<protein>
    <recommendedName>
        <fullName evidence="2">N-acylneuraminate cytidylyltransferase</fullName>
    </recommendedName>
</protein>
<evidence type="ECO:0000313" key="1">
    <source>
        <dbReference type="EMBL" id="VAW00330.1"/>
    </source>
</evidence>
<dbReference type="CDD" id="cd02513">
    <property type="entry name" value="CMP-NeuAc_Synthase"/>
    <property type="match status" value="1"/>
</dbReference>
<dbReference type="EMBL" id="UOEK01000185">
    <property type="protein sequence ID" value="VAW00330.1"/>
    <property type="molecule type" value="Genomic_DNA"/>
</dbReference>